<dbReference type="GO" id="GO:0000981">
    <property type="term" value="F:DNA-binding transcription factor activity, RNA polymerase II-specific"/>
    <property type="evidence" value="ECO:0007669"/>
    <property type="project" value="InterPro"/>
</dbReference>
<dbReference type="EMBL" id="QKWP01000152">
    <property type="protein sequence ID" value="RIB26025.1"/>
    <property type="molecule type" value="Genomic_DNA"/>
</dbReference>
<evidence type="ECO:0000256" key="1">
    <source>
        <dbReference type="SAM" id="MobiDB-lite"/>
    </source>
</evidence>
<dbReference type="PROSITE" id="PS50048">
    <property type="entry name" value="ZN2_CY6_FUNGAL_2"/>
    <property type="match status" value="1"/>
</dbReference>
<sequence>MPNKKPRKTSRNNVTRSCVRCKFKKVKCSGHLGPKPCDSCKVRNISADDCIFQPPTRRGPKKVVKNEVIKVGKNDSDDPPESFTDNNEFDAFLQFELFITRNRNHGTIVDGSNPRLHVPNPRQQHEPNPRQQHTPYPRQQHAPNPRQPNPRQHKYTSLNIDDNELGSEGRKALADALTSWNFHYYELGSERGKAFADDLDLYNNNPFFGSGAPSTCDFLGSSHTQVPPVQEALEVTTSVTSANELFSWPHLYEIIVLPHILLLPTSTKQTRSTRPTKQMRSTQPTKQTRSTQPTKQTRSTQPTKQT</sequence>
<dbReference type="SMART" id="SM00066">
    <property type="entry name" value="GAL4"/>
    <property type="match status" value="1"/>
</dbReference>
<dbReference type="GO" id="GO:0008270">
    <property type="term" value="F:zinc ion binding"/>
    <property type="evidence" value="ECO:0007669"/>
    <property type="project" value="InterPro"/>
</dbReference>
<dbReference type="Proteomes" id="UP000266673">
    <property type="component" value="Unassembled WGS sequence"/>
</dbReference>
<keyword evidence="4" id="KW-1185">Reference proteome</keyword>
<evidence type="ECO:0000259" key="2">
    <source>
        <dbReference type="PROSITE" id="PS50048"/>
    </source>
</evidence>
<dbReference type="CDD" id="cd00067">
    <property type="entry name" value="GAL4"/>
    <property type="match status" value="1"/>
</dbReference>
<dbReference type="OrthoDB" id="5394557at2759"/>
<dbReference type="InterPro" id="IPR001138">
    <property type="entry name" value="Zn2Cys6_DnaBD"/>
</dbReference>
<feature type="region of interest" description="Disordered" evidence="1">
    <location>
        <begin position="267"/>
        <end position="306"/>
    </location>
</feature>
<comment type="caution">
    <text evidence="3">The sequence shown here is derived from an EMBL/GenBank/DDBJ whole genome shotgun (WGS) entry which is preliminary data.</text>
</comment>
<dbReference type="InterPro" id="IPR036864">
    <property type="entry name" value="Zn2-C6_fun-type_DNA-bd_sf"/>
</dbReference>
<dbReference type="Pfam" id="PF00172">
    <property type="entry name" value="Zn_clus"/>
    <property type="match status" value="1"/>
</dbReference>
<dbReference type="AlphaFoldDB" id="A0A397VTX1"/>
<evidence type="ECO:0000313" key="3">
    <source>
        <dbReference type="EMBL" id="RIB26025.1"/>
    </source>
</evidence>
<gene>
    <name evidence="3" type="ORF">C2G38_2241011</name>
</gene>
<feature type="domain" description="Zn(2)-C6 fungal-type" evidence="2">
    <location>
        <begin position="17"/>
        <end position="52"/>
    </location>
</feature>
<reference evidence="3 4" key="1">
    <citation type="submission" date="2018-06" db="EMBL/GenBank/DDBJ databases">
        <title>Comparative genomics reveals the genomic features of Rhizophagus irregularis, R. cerebriforme, R. diaphanum and Gigaspora rosea, and their symbiotic lifestyle signature.</title>
        <authorList>
            <person name="Morin E."/>
            <person name="San Clemente H."/>
            <person name="Chen E.C.H."/>
            <person name="De La Providencia I."/>
            <person name="Hainaut M."/>
            <person name="Kuo A."/>
            <person name="Kohler A."/>
            <person name="Murat C."/>
            <person name="Tang N."/>
            <person name="Roy S."/>
            <person name="Loubradou J."/>
            <person name="Henrissat B."/>
            <person name="Grigoriev I.V."/>
            <person name="Corradi N."/>
            <person name="Roux C."/>
            <person name="Martin F.M."/>
        </authorList>
    </citation>
    <scope>NUCLEOTIDE SEQUENCE [LARGE SCALE GENOMIC DNA]</scope>
    <source>
        <strain evidence="3 4">DAOM 194757</strain>
    </source>
</reference>
<dbReference type="Gene3D" id="4.10.240.10">
    <property type="entry name" value="Zn(2)-C6 fungal-type DNA-binding domain"/>
    <property type="match status" value="1"/>
</dbReference>
<name>A0A397VTX1_9GLOM</name>
<evidence type="ECO:0000313" key="4">
    <source>
        <dbReference type="Proteomes" id="UP000266673"/>
    </source>
</evidence>
<accession>A0A397VTX1</accession>
<protein>
    <recommendedName>
        <fullName evidence="2">Zn(2)-C6 fungal-type domain-containing protein</fullName>
    </recommendedName>
</protein>
<feature type="region of interest" description="Disordered" evidence="1">
    <location>
        <begin position="106"/>
        <end position="156"/>
    </location>
</feature>
<dbReference type="SUPFAM" id="SSF57701">
    <property type="entry name" value="Zn2/Cys6 DNA-binding domain"/>
    <property type="match status" value="1"/>
</dbReference>
<proteinExistence type="predicted"/>
<organism evidence="3 4">
    <name type="scientific">Gigaspora rosea</name>
    <dbReference type="NCBI Taxonomy" id="44941"/>
    <lineage>
        <taxon>Eukaryota</taxon>
        <taxon>Fungi</taxon>
        <taxon>Fungi incertae sedis</taxon>
        <taxon>Mucoromycota</taxon>
        <taxon>Glomeromycotina</taxon>
        <taxon>Glomeromycetes</taxon>
        <taxon>Diversisporales</taxon>
        <taxon>Gigasporaceae</taxon>
        <taxon>Gigaspora</taxon>
    </lineage>
</organism>